<dbReference type="eggNOG" id="KOG1877">
    <property type="taxonomic scope" value="Eukaryota"/>
</dbReference>
<dbReference type="GeneID" id="7050361"/>
<gene>
    <name evidence="4" type="primary">efr3</name>
    <name evidence="3" type="ORF">SJAG_04930</name>
</gene>
<dbReference type="Pfam" id="PF21072">
    <property type="entry name" value="EFR3"/>
    <property type="match status" value="1"/>
</dbReference>
<evidence type="ECO:0000256" key="2">
    <source>
        <dbReference type="SAM" id="MobiDB-lite"/>
    </source>
</evidence>
<proteinExistence type="inferred from homology"/>
<dbReference type="GO" id="GO:0046854">
    <property type="term" value="P:phosphatidylinositol phosphate biosynthetic process"/>
    <property type="evidence" value="ECO:0007669"/>
    <property type="project" value="EnsemblFungi"/>
</dbReference>
<evidence type="ECO:0000313" key="4">
    <source>
        <dbReference type="JaponicusDB" id="SJAG_04930"/>
    </source>
</evidence>
<dbReference type="PANTHER" id="PTHR47766">
    <property type="entry name" value="PROTEIN EFR3"/>
    <property type="match status" value="1"/>
</dbReference>
<evidence type="ECO:0000256" key="1">
    <source>
        <dbReference type="ARBA" id="ARBA00010216"/>
    </source>
</evidence>
<dbReference type="JaponicusDB" id="SJAG_04930">
    <property type="gene designation" value="efr3"/>
</dbReference>
<dbReference type="Proteomes" id="UP000001744">
    <property type="component" value="Unassembled WGS sequence"/>
</dbReference>
<protein>
    <submittedName>
        <fullName evidence="3">Uncharacterized protein</fullName>
    </submittedName>
</protein>
<organism evidence="3 5">
    <name type="scientific">Schizosaccharomyces japonicus (strain yFS275 / FY16936)</name>
    <name type="common">Fission yeast</name>
    <dbReference type="NCBI Taxonomy" id="402676"/>
    <lineage>
        <taxon>Eukaryota</taxon>
        <taxon>Fungi</taxon>
        <taxon>Dikarya</taxon>
        <taxon>Ascomycota</taxon>
        <taxon>Taphrinomycotina</taxon>
        <taxon>Schizosaccharomycetes</taxon>
        <taxon>Schizosaccharomycetales</taxon>
        <taxon>Schizosaccharomycetaceae</taxon>
        <taxon>Schizosaccharomyces</taxon>
    </lineage>
</organism>
<feature type="compositionally biased region" description="Polar residues" evidence="2">
    <location>
        <begin position="790"/>
        <end position="804"/>
    </location>
</feature>
<dbReference type="GO" id="GO:0007009">
    <property type="term" value="P:plasma membrane organization"/>
    <property type="evidence" value="ECO:0007669"/>
    <property type="project" value="EnsemblFungi"/>
</dbReference>
<reference evidence="3 5" key="1">
    <citation type="journal article" date="2011" name="Science">
        <title>Comparative functional genomics of the fission yeasts.</title>
        <authorList>
            <person name="Rhind N."/>
            <person name="Chen Z."/>
            <person name="Yassour M."/>
            <person name="Thompson D.A."/>
            <person name="Haas B.J."/>
            <person name="Habib N."/>
            <person name="Wapinski I."/>
            <person name="Roy S."/>
            <person name="Lin M.F."/>
            <person name="Heiman D.I."/>
            <person name="Young S.K."/>
            <person name="Furuya K."/>
            <person name="Guo Y."/>
            <person name="Pidoux A."/>
            <person name="Chen H.M."/>
            <person name="Robbertse B."/>
            <person name="Goldberg J.M."/>
            <person name="Aoki K."/>
            <person name="Bayne E.H."/>
            <person name="Berlin A.M."/>
            <person name="Desjardins C.A."/>
            <person name="Dobbs E."/>
            <person name="Dukaj L."/>
            <person name="Fan L."/>
            <person name="FitzGerald M.G."/>
            <person name="French C."/>
            <person name="Gujja S."/>
            <person name="Hansen K."/>
            <person name="Keifenheim D."/>
            <person name="Levin J.Z."/>
            <person name="Mosher R.A."/>
            <person name="Mueller C.A."/>
            <person name="Pfiffner J."/>
            <person name="Priest M."/>
            <person name="Russ C."/>
            <person name="Smialowska A."/>
            <person name="Swoboda P."/>
            <person name="Sykes S.M."/>
            <person name="Vaughn M."/>
            <person name="Vengrova S."/>
            <person name="Yoder R."/>
            <person name="Zeng Q."/>
            <person name="Allshire R."/>
            <person name="Baulcombe D."/>
            <person name="Birren B.W."/>
            <person name="Brown W."/>
            <person name="Ekwall K."/>
            <person name="Kellis M."/>
            <person name="Leatherwood J."/>
            <person name="Levin H."/>
            <person name="Margalit H."/>
            <person name="Martienssen R."/>
            <person name="Nieduszynski C.A."/>
            <person name="Spatafora J.W."/>
            <person name="Friedman N."/>
            <person name="Dalgaard J.Z."/>
            <person name="Baumann P."/>
            <person name="Niki H."/>
            <person name="Regev A."/>
            <person name="Nusbaum C."/>
        </authorList>
    </citation>
    <scope>NUCLEOTIDE SEQUENCE [LARGE SCALE GENOMIC DNA]</scope>
    <source>
        <strain evidence="5">yFS275 / FY16936</strain>
    </source>
</reference>
<keyword evidence="5" id="KW-1185">Reference proteome</keyword>
<dbReference type="RefSeq" id="XP_002176000.1">
    <property type="nucleotide sequence ID" value="XM_002175964.2"/>
</dbReference>
<accession>B6K853</accession>
<dbReference type="HOGENOM" id="CLU_341680_0_0_1"/>
<name>B6K853_SCHJY</name>
<evidence type="ECO:0000313" key="5">
    <source>
        <dbReference type="Proteomes" id="UP000001744"/>
    </source>
</evidence>
<dbReference type="InterPro" id="IPR039786">
    <property type="entry name" value="EFR3"/>
</dbReference>
<dbReference type="OMA" id="RHSIFFC"/>
<evidence type="ECO:0000313" key="3">
    <source>
        <dbReference type="EMBL" id="EEB09707.1"/>
    </source>
</evidence>
<dbReference type="AlphaFoldDB" id="B6K853"/>
<dbReference type="PANTHER" id="PTHR47766:SF1">
    <property type="entry name" value="PROTEIN EFR3"/>
    <property type="match status" value="1"/>
</dbReference>
<feature type="compositionally biased region" description="Polar residues" evidence="2">
    <location>
        <begin position="768"/>
        <end position="780"/>
    </location>
</feature>
<dbReference type="InterPro" id="IPR049150">
    <property type="entry name" value="EFR3_HEAT-like_rpt"/>
</dbReference>
<sequence length="830" mass="93640">MWFLFRAKHKKLVLRCYPNSKRSGAQPNSSPLSYLCYYAATNSVKLRKVMLYIEKRAKHYLHRRKDTELLVTLKICEELTGKCKDNINIIAPNLVSIMLFTSVHKSIDVVTACVDCFAQYCECTDDNGASFDNDFYIALTELVQSFQCLSITNSYPDPIVARYVCLRAFYALTASSLLASTVQLGNKSHMVMHAILTSCWSESPSESKTFVNLLENLKLDNDTKPSARHSNVFIPEHEEAGDTAQMAVWRLGIHVLFNVFSLSDSVFLAECTKSLIHFLATKKDVKESQEWMQAVLLRVVYWTPVQLRHIILTCCLQCLNSQRIEHSESNTVVPAMVYTILNSKNTMSSISIIDVLRHLETHMYVSVEANTASDLEWYIRSLTPETGFPRRLYLLVYCASSLAKHEYYGEQLADIWTDIDVSAPYTAPCPHQIVVLSVLQLVTKMSAAKTSSPTKLSAARENVILRAWMSSAARLHETPYLHVRVKCAEVLYYFLNNFIQPVNVDVKQLQNSHTESPYTVVCKFLFSMCDHIQQWLAKAECAGEYYTMHRLLSKLLELFGSIAAIAMLPALFQGCQAAKFRYAAASLTTSILSLMSERFEIQELKTLMGAWIEELKTSSNFLTCSKVPSADHFWSQLDIGSVQDESLQPFTLDNTISILTGRRPDIFPDFTVEWMRKRSNSRTHILRNSEQPAAPIRRSHSLMSTVSNITALTVPRTNRTHVSQHTEGSRSETLRKPVRLLRRSSIANSSIPAVQNLQELLASHSQHKNTTSVASMSPKTTIPRPIICRQSPSPTLEPSKSPSLSVDLLVPRHCGSPLYSPVSEPPYESV</sequence>
<dbReference type="VEuPathDB" id="FungiDB:SJAG_04930"/>
<dbReference type="STRING" id="402676.B6K853"/>
<dbReference type="EMBL" id="KE651167">
    <property type="protein sequence ID" value="EEB09707.1"/>
    <property type="molecule type" value="Genomic_DNA"/>
</dbReference>
<dbReference type="GO" id="GO:0005886">
    <property type="term" value="C:plasma membrane"/>
    <property type="evidence" value="ECO:0007669"/>
    <property type="project" value="EnsemblFungi"/>
</dbReference>
<dbReference type="GO" id="GO:1903475">
    <property type="term" value="P:mitotic actomyosin contractile ring assembly"/>
    <property type="evidence" value="ECO:0007669"/>
    <property type="project" value="EnsemblFungi"/>
</dbReference>
<feature type="region of interest" description="Disordered" evidence="2">
    <location>
        <begin position="765"/>
        <end position="807"/>
    </location>
</feature>
<dbReference type="OrthoDB" id="19232at2759"/>
<dbReference type="GO" id="GO:0072659">
    <property type="term" value="P:protein localization to plasma membrane"/>
    <property type="evidence" value="ECO:0007669"/>
    <property type="project" value="InterPro"/>
</dbReference>
<comment type="similarity">
    <text evidence="1">Belongs to the EFR3 family.</text>
</comment>